<evidence type="ECO:0008006" key="3">
    <source>
        <dbReference type="Google" id="ProtNLM"/>
    </source>
</evidence>
<proteinExistence type="predicted"/>
<sequence length="272" mass="30701">MYIVLSDNNELYQQAAKAVQAELKTQGFSKPIHISSTQSLHKKVLHPKDLIVPLGEQAALNIHSSFERNSHLYSFIDRTQIPPHTDSEWAAVVIDQPVQRLFDLASTIVAGRYRDKVIVAISEENQLLRDEISKLNNQSGIPFEVLLVDENSQPAKVIDKALFNAGALLAVRDEHIWSGENAKWMLYQSYKFNVPVIGYSKRFLKAGALASVYATLPQTTDKTVQLIMQWEQQGKLPEHGIVYPNFEIEFNKNIARALKITIPEILPEGNKN</sequence>
<dbReference type="InterPro" id="IPR007487">
    <property type="entry name" value="ABC_transpt-TYRBP-like"/>
</dbReference>
<name>C0N926_9GAMM</name>
<dbReference type="PANTHER" id="PTHR35271">
    <property type="entry name" value="ABC TRANSPORTER, SUBSTRATE-BINDING LIPOPROTEIN-RELATED"/>
    <property type="match status" value="1"/>
</dbReference>
<dbReference type="AlphaFoldDB" id="C0N926"/>
<gene>
    <name evidence="1" type="ORF">MDMS009_2703</name>
</gene>
<protein>
    <recommendedName>
        <fullName evidence="3">ABC transporter substrate binding protein</fullName>
    </recommendedName>
</protein>
<dbReference type="Gene3D" id="3.40.50.2300">
    <property type="match status" value="1"/>
</dbReference>
<evidence type="ECO:0000313" key="2">
    <source>
        <dbReference type="Proteomes" id="UP000004679"/>
    </source>
</evidence>
<evidence type="ECO:0000313" key="1">
    <source>
        <dbReference type="EMBL" id="EEF78530.1"/>
    </source>
</evidence>
<dbReference type="EMBL" id="GG657906">
    <property type="protein sequence ID" value="EEF78530.1"/>
    <property type="molecule type" value="Genomic_DNA"/>
</dbReference>
<reference evidence="1 2" key="1">
    <citation type="journal article" date="2011" name="J. Bacteriol.">
        <title>Draft genome sequence of the chemolithoheterotrophic, halophilic methylotroph Methylophaga thiooxydans DMS010.</title>
        <authorList>
            <person name="Boden R."/>
            <person name="Ferriera S."/>
            <person name="Johnson J."/>
            <person name="Kelly D.P."/>
            <person name="Murrell J.C."/>
            <person name="Schafer H."/>
        </authorList>
    </citation>
    <scope>NUCLEOTIDE SEQUENCE [LARGE SCALE GENOMIC DNA]</scope>
    <source>
        <strain evidence="1 2">DMS010</strain>
    </source>
</reference>
<keyword evidence="2" id="KW-1185">Reference proteome</keyword>
<dbReference type="PANTHER" id="PTHR35271:SF1">
    <property type="entry name" value="ABC TRANSPORTER, SUBSTRATE-BINDING LIPOPROTEIN"/>
    <property type="match status" value="1"/>
</dbReference>
<organism evidence="1 2">
    <name type="scientific">Methylophaga thiooxydans DMS010</name>
    <dbReference type="NCBI Taxonomy" id="637616"/>
    <lineage>
        <taxon>Bacteria</taxon>
        <taxon>Pseudomonadati</taxon>
        <taxon>Pseudomonadota</taxon>
        <taxon>Gammaproteobacteria</taxon>
        <taxon>Thiotrichales</taxon>
        <taxon>Piscirickettsiaceae</taxon>
        <taxon>Methylophaga</taxon>
    </lineage>
</organism>
<dbReference type="HOGENOM" id="CLU_058196_4_1_6"/>
<dbReference type="Proteomes" id="UP000004679">
    <property type="component" value="Unassembled WGS sequence"/>
</dbReference>
<accession>C0N926</accession>